<gene>
    <name evidence="1" type="ORF">Bca52824_076209</name>
</gene>
<dbReference type="AlphaFoldDB" id="A0A8X7PTD4"/>
<organism evidence="1 2">
    <name type="scientific">Brassica carinata</name>
    <name type="common">Ethiopian mustard</name>
    <name type="synonym">Abyssinian cabbage</name>
    <dbReference type="NCBI Taxonomy" id="52824"/>
    <lineage>
        <taxon>Eukaryota</taxon>
        <taxon>Viridiplantae</taxon>
        <taxon>Streptophyta</taxon>
        <taxon>Embryophyta</taxon>
        <taxon>Tracheophyta</taxon>
        <taxon>Spermatophyta</taxon>
        <taxon>Magnoliopsida</taxon>
        <taxon>eudicotyledons</taxon>
        <taxon>Gunneridae</taxon>
        <taxon>Pentapetalae</taxon>
        <taxon>rosids</taxon>
        <taxon>malvids</taxon>
        <taxon>Brassicales</taxon>
        <taxon>Brassicaceae</taxon>
        <taxon>Brassiceae</taxon>
        <taxon>Brassica</taxon>
    </lineage>
</organism>
<sequence>MVLKPSMSSSTHLQFVTGSGSALQIPPFQRPHRSQKMLTVSAKSNRLNTFKHILKEGSPMRWEFFMSPEATKTSDSLTALLLLDSRRYKFDEIAETMNPLPVELFRFSDCEQLMLLTNTNTDLSGLAMLLHNKLVTSGVEPLVMNINLKLSYLKGLGVSAENPSDTFLTVGSVAVSKVVHLLLQNMEMSKKIESITVSEPNDYILNSPPQVSTLTSTYDPLLSVSDGPDSAVFVTFDAEMTKLTNICASLVMHVGAEDPHVRALPQGLQDIHFPLYQFNLSFKHHSFPCSVTSRRFNSHGMIEENRGEAALLRARPVVLEMTAEEPTVTEDGHSVKKARVE</sequence>
<dbReference type="Proteomes" id="UP000886595">
    <property type="component" value="Unassembled WGS sequence"/>
</dbReference>
<dbReference type="EMBL" id="JAAMPC010000015">
    <property type="protein sequence ID" value="KAG2256915.1"/>
    <property type="molecule type" value="Genomic_DNA"/>
</dbReference>
<keyword evidence="2" id="KW-1185">Reference proteome</keyword>
<protein>
    <submittedName>
        <fullName evidence="1">Uncharacterized protein</fullName>
    </submittedName>
</protein>
<dbReference type="OrthoDB" id="1108098at2759"/>
<accession>A0A8X7PTD4</accession>
<proteinExistence type="predicted"/>
<reference evidence="1 2" key="1">
    <citation type="submission" date="2020-02" db="EMBL/GenBank/DDBJ databases">
        <authorList>
            <person name="Ma Q."/>
            <person name="Huang Y."/>
            <person name="Song X."/>
            <person name="Pei D."/>
        </authorList>
    </citation>
    <scope>NUCLEOTIDE SEQUENCE [LARGE SCALE GENOMIC DNA]</scope>
    <source>
        <strain evidence="1">Sxm20200214</strain>
        <tissue evidence="1">Leaf</tissue>
    </source>
</reference>
<evidence type="ECO:0000313" key="2">
    <source>
        <dbReference type="Proteomes" id="UP000886595"/>
    </source>
</evidence>
<name>A0A8X7PTD4_BRACI</name>
<evidence type="ECO:0000313" key="1">
    <source>
        <dbReference type="EMBL" id="KAG2256915.1"/>
    </source>
</evidence>
<comment type="caution">
    <text evidence="1">The sequence shown here is derived from an EMBL/GenBank/DDBJ whole genome shotgun (WGS) entry which is preliminary data.</text>
</comment>